<dbReference type="OrthoDB" id="40820at2"/>
<name>U3PA38_LEIXC</name>
<dbReference type="Proteomes" id="UP000016743">
    <property type="component" value="Chromosome"/>
</dbReference>
<dbReference type="KEGG" id="lxy:O159_24020"/>
<dbReference type="HOGENOM" id="CLU_2666625_0_0_11"/>
<sequence>MTGQAIIGQVLGERLTDALAAGSPAVLDPEWLAVHRIPSDGGLTITMNATRPSQDHRTAEAPPETVYRFGALGTIERAG</sequence>
<gene>
    <name evidence="1" type="ORF">O159_24020</name>
</gene>
<evidence type="ECO:0000313" key="1">
    <source>
        <dbReference type="EMBL" id="AGW42359.1"/>
    </source>
</evidence>
<dbReference type="PATRIC" id="fig|1389489.3.peg.2300"/>
<dbReference type="EMBL" id="CP006734">
    <property type="protein sequence ID" value="AGW42359.1"/>
    <property type="molecule type" value="Genomic_DNA"/>
</dbReference>
<dbReference type="AlphaFoldDB" id="U3PA38"/>
<dbReference type="STRING" id="1389489.O159_24020"/>
<proteinExistence type="predicted"/>
<keyword evidence="2" id="KW-1185">Reference proteome</keyword>
<dbReference type="RefSeq" id="WP_021755830.1">
    <property type="nucleotide sequence ID" value="NC_022438.1"/>
</dbReference>
<evidence type="ECO:0000313" key="2">
    <source>
        <dbReference type="Proteomes" id="UP000016743"/>
    </source>
</evidence>
<protein>
    <submittedName>
        <fullName evidence="1">Uncharacterized protein</fullName>
    </submittedName>
</protein>
<reference evidence="1 2" key="1">
    <citation type="journal article" date="2013" name="Genome Announc.">
        <title>Complete Genome Sequence of Leifsonia xyli subsp. cynodontis Strain DSM46306, a Gram-Positive Bacterial Pathogen of Grasses.</title>
        <authorList>
            <person name="Monteiro-Vitorello C.B."/>
            <person name="Zerillo M.M."/>
            <person name="Van Sluys M.A."/>
            <person name="Camargo L.E."/>
            <person name="Kitajima J.P."/>
        </authorList>
    </citation>
    <scope>NUCLEOTIDE SEQUENCE [LARGE SCALE GENOMIC DNA]</scope>
    <source>
        <strain evidence="1 2">DSM 46306</strain>
    </source>
</reference>
<organism evidence="1 2">
    <name type="scientific">Leifsonia xyli subsp. cynodontis DSM 46306</name>
    <dbReference type="NCBI Taxonomy" id="1389489"/>
    <lineage>
        <taxon>Bacteria</taxon>
        <taxon>Bacillati</taxon>
        <taxon>Actinomycetota</taxon>
        <taxon>Actinomycetes</taxon>
        <taxon>Micrococcales</taxon>
        <taxon>Microbacteriaceae</taxon>
        <taxon>Leifsonia</taxon>
    </lineage>
</organism>
<accession>U3PA38</accession>